<name>A0A198A7T9_9BACL</name>
<dbReference type="GO" id="GO:0003690">
    <property type="term" value="F:double-stranded DNA binding"/>
    <property type="evidence" value="ECO:0007669"/>
    <property type="project" value="InterPro"/>
</dbReference>
<dbReference type="InterPro" id="IPR050847">
    <property type="entry name" value="SASP_DNA-binding"/>
</dbReference>
<comment type="function">
    <text evidence="1">SASP are bound to spore DNA. They are double-stranded DNA-binding proteins that cause DNA to change to an a-like conformation. They protect the DNA backbone from chemical and enzymatic cleavage and are thus involved in dormant spore's high resistance to UV light.</text>
</comment>
<dbReference type="GO" id="GO:0016787">
    <property type="term" value="F:hydrolase activity"/>
    <property type="evidence" value="ECO:0007669"/>
    <property type="project" value="UniProtKB-KW"/>
</dbReference>
<gene>
    <name evidence="2" type="ORF">A8708_02650</name>
</gene>
<keyword evidence="2" id="KW-0378">Hydrolase</keyword>
<sequence length="97" mass="10644">MSRRRRNRAMVPGSEQGLALLKAHVMQNQGYDVNPQQPDLVKYEVARTLGVPLQQGYNGHLSSEDAGRVGGPIGGAMVKELVRMAQQQLANKRPPQP</sequence>
<dbReference type="Proteomes" id="UP000078454">
    <property type="component" value="Unassembled WGS sequence"/>
</dbReference>
<dbReference type="Gene3D" id="6.10.10.80">
    <property type="entry name" value="Small, acid-soluble spore protein, alpha/beta type-like"/>
    <property type="match status" value="1"/>
</dbReference>
<dbReference type="OrthoDB" id="1683773at2"/>
<protein>
    <submittedName>
        <fullName evidence="2">Alpha/beta hydrolase</fullName>
    </submittedName>
</protein>
<dbReference type="RefSeq" id="WP_068666479.1">
    <property type="nucleotide sequence ID" value="NZ_LYPB01000073.1"/>
</dbReference>
<dbReference type="PANTHER" id="PTHR36107:SF1">
    <property type="entry name" value="SMALL, ACID-SOLUBLE SPORE PROTEIN A"/>
    <property type="match status" value="1"/>
</dbReference>
<proteinExistence type="predicted"/>
<accession>A0A198A7T9</accession>
<organism evidence="2 3">
    <name type="scientific">Paenibacillus oryzisoli</name>
    <dbReference type="NCBI Taxonomy" id="1850517"/>
    <lineage>
        <taxon>Bacteria</taxon>
        <taxon>Bacillati</taxon>
        <taxon>Bacillota</taxon>
        <taxon>Bacilli</taxon>
        <taxon>Bacillales</taxon>
        <taxon>Paenibacillaceae</taxon>
        <taxon>Paenibacillus</taxon>
    </lineage>
</organism>
<dbReference type="Pfam" id="PF00269">
    <property type="entry name" value="SASP"/>
    <property type="match status" value="1"/>
</dbReference>
<dbReference type="EMBL" id="LYPB01000073">
    <property type="protein sequence ID" value="OAS17136.1"/>
    <property type="molecule type" value="Genomic_DNA"/>
</dbReference>
<evidence type="ECO:0000256" key="1">
    <source>
        <dbReference type="ARBA" id="ARBA00003863"/>
    </source>
</evidence>
<dbReference type="AlphaFoldDB" id="A0A198A7T9"/>
<reference evidence="2 3" key="1">
    <citation type="submission" date="2016-05" db="EMBL/GenBank/DDBJ databases">
        <title>Paenibacillus sp. 1ZS3-15 nov., isolated from the rhizosphere soil.</title>
        <authorList>
            <person name="Zhang X.X."/>
            <person name="Zhang J."/>
        </authorList>
    </citation>
    <scope>NUCLEOTIDE SEQUENCE [LARGE SCALE GENOMIC DNA]</scope>
    <source>
        <strain evidence="2 3">1ZS3-15</strain>
    </source>
</reference>
<dbReference type="InterPro" id="IPR001448">
    <property type="entry name" value="SASP_alpha/beta-type"/>
</dbReference>
<evidence type="ECO:0000313" key="2">
    <source>
        <dbReference type="EMBL" id="OAS17136.1"/>
    </source>
</evidence>
<keyword evidence="3" id="KW-1185">Reference proteome</keyword>
<comment type="caution">
    <text evidence="2">The sequence shown here is derived from an EMBL/GenBank/DDBJ whole genome shotgun (WGS) entry which is preliminary data.</text>
</comment>
<dbReference type="GO" id="GO:0006265">
    <property type="term" value="P:DNA topological change"/>
    <property type="evidence" value="ECO:0007669"/>
    <property type="project" value="InterPro"/>
</dbReference>
<dbReference type="PANTHER" id="PTHR36107">
    <property type="entry name" value="SMALL, ACID-SOLUBLE SPORE PROTEIN A"/>
    <property type="match status" value="1"/>
</dbReference>
<dbReference type="STRING" id="1850517.A8708_02650"/>
<dbReference type="InterPro" id="IPR038300">
    <property type="entry name" value="SASP_sf_alpha/beta"/>
</dbReference>
<evidence type="ECO:0000313" key="3">
    <source>
        <dbReference type="Proteomes" id="UP000078454"/>
    </source>
</evidence>